<evidence type="ECO:0000256" key="5">
    <source>
        <dbReference type="ARBA" id="ARBA00022989"/>
    </source>
</evidence>
<keyword evidence="3" id="KW-1003">Cell membrane</keyword>
<feature type="transmembrane region" description="Helical" evidence="7">
    <location>
        <begin position="175"/>
        <end position="194"/>
    </location>
</feature>
<keyword evidence="6 7" id="KW-0472">Membrane</keyword>
<dbReference type="InterPro" id="IPR025937">
    <property type="entry name" value="PDGLE_dom"/>
</dbReference>
<feature type="transmembrane region" description="Helical" evidence="7">
    <location>
        <begin position="206"/>
        <end position="225"/>
    </location>
</feature>
<comment type="subcellular location">
    <subcellularLocation>
        <location evidence="1">Cell membrane</location>
        <topology evidence="1">Multi-pass membrane protein</topology>
    </subcellularLocation>
</comment>
<dbReference type="Proteomes" id="UP000182517">
    <property type="component" value="Chromosome"/>
</dbReference>
<evidence type="ECO:0000256" key="7">
    <source>
        <dbReference type="SAM" id="Phobius"/>
    </source>
</evidence>
<dbReference type="Pfam" id="PF13190">
    <property type="entry name" value="PDGLE"/>
    <property type="match status" value="1"/>
</dbReference>
<gene>
    <name evidence="9" type="ORF">A7E78_09770</name>
</gene>
<dbReference type="OrthoDB" id="5395048at2"/>
<feature type="transmembrane region" description="Helical" evidence="7">
    <location>
        <begin position="103"/>
        <end position="124"/>
    </location>
</feature>
<evidence type="ECO:0000313" key="9">
    <source>
        <dbReference type="EMBL" id="APG28103.1"/>
    </source>
</evidence>
<evidence type="ECO:0000256" key="4">
    <source>
        <dbReference type="ARBA" id="ARBA00022692"/>
    </source>
</evidence>
<dbReference type="AlphaFoldDB" id="A0A1L3GQC3"/>
<keyword evidence="10" id="KW-1185">Reference proteome</keyword>
<organism evidence="9 10">
    <name type="scientific">Syntrophotalea acetylenivorans</name>
    <dbReference type="NCBI Taxonomy" id="1842532"/>
    <lineage>
        <taxon>Bacteria</taxon>
        <taxon>Pseudomonadati</taxon>
        <taxon>Thermodesulfobacteriota</taxon>
        <taxon>Desulfuromonadia</taxon>
        <taxon>Desulfuromonadales</taxon>
        <taxon>Syntrophotaleaceae</taxon>
        <taxon>Syntrophotalea</taxon>
    </lineage>
</organism>
<sequence length="294" mass="29345">MHIPDSMLQGAICPATLTLGAAGLSTAVVAAVRSTAKPNATRFAGVAALIFAGQMMNFAIPGGTSGHLLGGVLAAALLGVPFGVLAMTLVLAVQALLFGDGGMLALGANVVNMALFGVGIGGLFHRPALGKISQAALLATGAWLSVLVAALAASFEMAVSANLFFSNVVTAMLGSHLWIGLGEGIITAAAWLALAPALKEGKGRQALLAPLLIACVTALLFSPLASSLPDGLEKAAAQLQLLTNGSSWLAPLAEYRLPGVSGEALSTGLAGLLGTLATFAGAWLLRRGVTSNEA</sequence>
<accession>A0A1L3GQC3</accession>
<name>A0A1L3GQC3_9BACT</name>
<feature type="transmembrane region" description="Helical" evidence="7">
    <location>
        <begin position="264"/>
        <end position="285"/>
    </location>
</feature>
<dbReference type="PANTHER" id="PTHR34229">
    <property type="entry name" value="METAL TRANSPORT PROTEIN HI_1621-RELATED"/>
    <property type="match status" value="1"/>
</dbReference>
<feature type="domain" description="PDGLE" evidence="8">
    <location>
        <begin position="205"/>
        <end position="286"/>
    </location>
</feature>
<keyword evidence="2" id="KW-0813">Transport</keyword>
<evidence type="ECO:0000259" key="8">
    <source>
        <dbReference type="Pfam" id="PF13190"/>
    </source>
</evidence>
<dbReference type="GO" id="GO:0000041">
    <property type="term" value="P:transition metal ion transport"/>
    <property type="evidence" value="ECO:0007669"/>
    <property type="project" value="InterPro"/>
</dbReference>
<evidence type="ECO:0000256" key="2">
    <source>
        <dbReference type="ARBA" id="ARBA00022448"/>
    </source>
</evidence>
<proteinExistence type="predicted"/>
<evidence type="ECO:0000256" key="3">
    <source>
        <dbReference type="ARBA" id="ARBA00022475"/>
    </source>
</evidence>
<dbReference type="STRING" id="1842532.A7E78_09770"/>
<keyword evidence="5 7" id="KW-1133">Transmembrane helix</keyword>
<feature type="transmembrane region" description="Helical" evidence="7">
    <location>
        <begin position="72"/>
        <end position="97"/>
    </location>
</feature>
<dbReference type="PANTHER" id="PTHR34229:SF1">
    <property type="entry name" value="METAL TRANSPORT PROTEIN HI_1621-RELATED"/>
    <property type="match status" value="1"/>
</dbReference>
<evidence type="ECO:0000256" key="6">
    <source>
        <dbReference type="ARBA" id="ARBA00023136"/>
    </source>
</evidence>
<dbReference type="RefSeq" id="WP_072284063.1">
    <property type="nucleotide sequence ID" value="NZ_CP015519.1"/>
</dbReference>
<evidence type="ECO:0000256" key="1">
    <source>
        <dbReference type="ARBA" id="ARBA00004651"/>
    </source>
</evidence>
<evidence type="ECO:0000313" key="10">
    <source>
        <dbReference type="Proteomes" id="UP000182517"/>
    </source>
</evidence>
<dbReference type="InterPro" id="IPR002751">
    <property type="entry name" value="CbiM/NikMN"/>
</dbReference>
<keyword evidence="4 7" id="KW-0812">Transmembrane</keyword>
<reference evidence="9 10" key="1">
    <citation type="journal article" date="2017" name="Genome Announc.">
        <title>Complete Genome Sequences of Two Acetylene-Fermenting Pelobacter acetylenicus Strains.</title>
        <authorList>
            <person name="Sutton J.M."/>
            <person name="Baesman S.M."/>
            <person name="Fierst J.L."/>
            <person name="Poret-Peterson A.T."/>
            <person name="Oremland R.S."/>
            <person name="Dunlap D.S."/>
            <person name="Akob D.M."/>
        </authorList>
    </citation>
    <scope>NUCLEOTIDE SEQUENCE [LARGE SCALE GENOMIC DNA]</scope>
    <source>
        <strain evidence="9 10">SFB93</strain>
    </source>
</reference>
<dbReference type="EMBL" id="CP015519">
    <property type="protein sequence ID" value="APG28103.1"/>
    <property type="molecule type" value="Genomic_DNA"/>
</dbReference>
<dbReference type="GO" id="GO:0005886">
    <property type="term" value="C:plasma membrane"/>
    <property type="evidence" value="ECO:0007669"/>
    <property type="project" value="UniProtKB-SubCell"/>
</dbReference>
<dbReference type="Gene3D" id="1.10.1760.20">
    <property type="match status" value="1"/>
</dbReference>
<dbReference type="Pfam" id="PF01891">
    <property type="entry name" value="CbiM"/>
    <property type="match status" value="1"/>
</dbReference>
<dbReference type="KEGG" id="pef:A7E78_09770"/>
<protein>
    <recommendedName>
        <fullName evidence="8">PDGLE domain-containing protein</fullName>
    </recommendedName>
</protein>
<feature type="transmembrane region" description="Helical" evidence="7">
    <location>
        <begin position="136"/>
        <end position="155"/>
    </location>
</feature>